<accession>A0A4Q4KG38</accession>
<dbReference type="Proteomes" id="UP000293952">
    <property type="component" value="Unassembled WGS sequence"/>
</dbReference>
<dbReference type="InterPro" id="IPR016181">
    <property type="entry name" value="Acyl_CoA_acyltransferase"/>
</dbReference>
<dbReference type="OrthoDB" id="9788916at2"/>
<dbReference type="RefSeq" id="WP_130094779.1">
    <property type="nucleotide sequence ID" value="NZ_SETE01000007.1"/>
</dbReference>
<proteinExistence type="predicted"/>
<comment type="caution">
    <text evidence="2">The sequence shown here is derived from an EMBL/GenBank/DDBJ whole genome shotgun (WGS) entry which is preliminary data.</text>
</comment>
<evidence type="ECO:0000313" key="3">
    <source>
        <dbReference type="Proteomes" id="UP000293952"/>
    </source>
</evidence>
<dbReference type="GO" id="GO:0016747">
    <property type="term" value="F:acyltransferase activity, transferring groups other than amino-acyl groups"/>
    <property type="evidence" value="ECO:0007669"/>
    <property type="project" value="InterPro"/>
</dbReference>
<feature type="domain" description="N-acetyltransferase" evidence="1">
    <location>
        <begin position="10"/>
        <end position="172"/>
    </location>
</feature>
<dbReference type="Gene3D" id="3.40.630.30">
    <property type="match status" value="1"/>
</dbReference>
<dbReference type="AlphaFoldDB" id="A0A4Q4KG38"/>
<gene>
    <name evidence="2" type="ORF">ERX46_15525</name>
</gene>
<keyword evidence="2" id="KW-0808">Transferase</keyword>
<sequence length="172" mass="20115">MNLRFQTKRLVVRDIEKGDLKSLLKICTEEKNMKYVSNGNHDWTLAQLSEKYKILNQNYINGFGVFVIEDKFTREIIGEAGLFKSYGSHSKLELGYIINFQHWKKGYGFEICNGLINYGFRELKTEIITARMYSENKASVRLSEKCGMHKINDGLTEKGEKFFEYEISNRIE</sequence>
<dbReference type="PROSITE" id="PS51186">
    <property type="entry name" value="GNAT"/>
    <property type="match status" value="1"/>
</dbReference>
<evidence type="ECO:0000313" key="2">
    <source>
        <dbReference type="EMBL" id="RYM32091.1"/>
    </source>
</evidence>
<dbReference type="Pfam" id="PF13302">
    <property type="entry name" value="Acetyltransf_3"/>
    <property type="match status" value="1"/>
</dbReference>
<evidence type="ECO:0000259" key="1">
    <source>
        <dbReference type="PROSITE" id="PS51186"/>
    </source>
</evidence>
<protein>
    <submittedName>
        <fullName evidence="2">N-acetyltransferase</fullName>
    </submittedName>
</protein>
<dbReference type="SUPFAM" id="SSF55729">
    <property type="entry name" value="Acyl-CoA N-acyltransferases (Nat)"/>
    <property type="match status" value="1"/>
</dbReference>
<name>A0A4Q4KG38_9FLAO</name>
<dbReference type="InterPro" id="IPR000182">
    <property type="entry name" value="GNAT_dom"/>
</dbReference>
<dbReference type="EMBL" id="SETE01000007">
    <property type="protein sequence ID" value="RYM32091.1"/>
    <property type="molecule type" value="Genomic_DNA"/>
</dbReference>
<organism evidence="2 3">
    <name type="scientific">Brumimicrobium glaciale</name>
    <dbReference type="NCBI Taxonomy" id="200475"/>
    <lineage>
        <taxon>Bacteria</taxon>
        <taxon>Pseudomonadati</taxon>
        <taxon>Bacteroidota</taxon>
        <taxon>Flavobacteriia</taxon>
        <taxon>Flavobacteriales</taxon>
        <taxon>Crocinitomicaceae</taxon>
        <taxon>Brumimicrobium</taxon>
    </lineage>
</organism>
<reference evidence="2 3" key="1">
    <citation type="submission" date="2019-02" db="EMBL/GenBank/DDBJ databases">
        <title>Genome sequence of the sea-ice species Brumimicrobium glaciale.</title>
        <authorList>
            <person name="Bowman J.P."/>
        </authorList>
    </citation>
    <scope>NUCLEOTIDE SEQUENCE [LARGE SCALE GENOMIC DNA]</scope>
    <source>
        <strain evidence="2 3">IC156</strain>
    </source>
</reference>
<dbReference type="PANTHER" id="PTHR43792">
    <property type="entry name" value="GNAT FAMILY, PUTATIVE (AFU_ORTHOLOGUE AFUA_3G00765)-RELATED-RELATED"/>
    <property type="match status" value="1"/>
</dbReference>
<keyword evidence="3" id="KW-1185">Reference proteome</keyword>
<dbReference type="PANTHER" id="PTHR43792:SF1">
    <property type="entry name" value="N-ACETYLTRANSFERASE DOMAIN-CONTAINING PROTEIN"/>
    <property type="match status" value="1"/>
</dbReference>
<dbReference type="InterPro" id="IPR051531">
    <property type="entry name" value="N-acetyltransferase"/>
</dbReference>